<sequence>MTIDNWATSNLAEICVGFYRKSLIIHFLIIWKWNIDLG</sequence>
<organism evidence="1 2">
    <name type="scientific">Paramecium octaurelia</name>
    <dbReference type="NCBI Taxonomy" id="43137"/>
    <lineage>
        <taxon>Eukaryota</taxon>
        <taxon>Sar</taxon>
        <taxon>Alveolata</taxon>
        <taxon>Ciliophora</taxon>
        <taxon>Intramacronucleata</taxon>
        <taxon>Oligohymenophorea</taxon>
        <taxon>Peniculida</taxon>
        <taxon>Parameciidae</taxon>
        <taxon>Paramecium</taxon>
    </lineage>
</organism>
<accession>A0A8S1TSW7</accession>
<keyword evidence="2" id="KW-1185">Reference proteome</keyword>
<comment type="caution">
    <text evidence="1">The sequence shown here is derived from an EMBL/GenBank/DDBJ whole genome shotgun (WGS) entry which is preliminary data.</text>
</comment>
<reference evidence="1" key="1">
    <citation type="submission" date="2021-01" db="EMBL/GenBank/DDBJ databases">
        <authorList>
            <consortium name="Genoscope - CEA"/>
            <person name="William W."/>
        </authorList>
    </citation>
    <scope>NUCLEOTIDE SEQUENCE</scope>
</reference>
<evidence type="ECO:0000313" key="1">
    <source>
        <dbReference type="EMBL" id="CAD8156911.1"/>
    </source>
</evidence>
<gene>
    <name evidence="1" type="ORF">POCTA_138.1.T0330028</name>
</gene>
<name>A0A8S1TSW7_PAROT</name>
<protein>
    <submittedName>
        <fullName evidence="1">Uncharacterized protein</fullName>
    </submittedName>
</protein>
<dbReference type="AlphaFoldDB" id="A0A8S1TSW7"/>
<proteinExistence type="predicted"/>
<evidence type="ECO:0000313" key="2">
    <source>
        <dbReference type="Proteomes" id="UP000683925"/>
    </source>
</evidence>
<dbReference type="Proteomes" id="UP000683925">
    <property type="component" value="Unassembled WGS sequence"/>
</dbReference>
<dbReference type="EMBL" id="CAJJDP010000033">
    <property type="protein sequence ID" value="CAD8156911.1"/>
    <property type="molecule type" value="Genomic_DNA"/>
</dbReference>